<keyword evidence="2" id="KW-1185">Reference proteome</keyword>
<dbReference type="Proteomes" id="UP000091857">
    <property type="component" value="Chromosome 12"/>
</dbReference>
<proteinExistence type="predicted"/>
<reference evidence="2" key="1">
    <citation type="journal article" date="2016" name="Nat. Biotechnol.">
        <title>Sequencing wild and cultivated cassava and related species reveals extensive interspecific hybridization and genetic diversity.</title>
        <authorList>
            <person name="Bredeson J.V."/>
            <person name="Lyons J.B."/>
            <person name="Prochnik S.E."/>
            <person name="Wu G.A."/>
            <person name="Ha C.M."/>
            <person name="Edsinger-Gonzales E."/>
            <person name="Grimwood J."/>
            <person name="Schmutz J."/>
            <person name="Rabbi I.Y."/>
            <person name="Egesi C."/>
            <person name="Nauluvula P."/>
            <person name="Lebot V."/>
            <person name="Ndunguru J."/>
            <person name="Mkamilo G."/>
            <person name="Bart R.S."/>
            <person name="Setter T.L."/>
            <person name="Gleadow R.M."/>
            <person name="Kulakow P."/>
            <person name="Ferguson M.E."/>
            <person name="Rounsley S."/>
            <person name="Rokhsar D.S."/>
        </authorList>
    </citation>
    <scope>NUCLEOTIDE SEQUENCE [LARGE SCALE GENOMIC DNA]</scope>
    <source>
        <strain evidence="2">cv. AM560-2</strain>
    </source>
</reference>
<comment type="caution">
    <text evidence="1">The sequence shown here is derived from an EMBL/GenBank/DDBJ whole genome shotgun (WGS) entry which is preliminary data.</text>
</comment>
<dbReference type="EMBL" id="CM004398">
    <property type="protein sequence ID" value="KAG8642192.1"/>
    <property type="molecule type" value="Genomic_DNA"/>
</dbReference>
<evidence type="ECO:0000313" key="2">
    <source>
        <dbReference type="Proteomes" id="UP000091857"/>
    </source>
</evidence>
<sequence length="57" mass="6522">MLVGINFVTARLEFSLGLKGYNQGRRREDMAQSKNMRCRSDTVGDAAAQRTQHIIYF</sequence>
<gene>
    <name evidence="1" type="ORF">MANES_12G065075v8</name>
</gene>
<organism evidence="1 2">
    <name type="scientific">Manihot esculenta</name>
    <name type="common">Cassava</name>
    <name type="synonym">Jatropha manihot</name>
    <dbReference type="NCBI Taxonomy" id="3983"/>
    <lineage>
        <taxon>Eukaryota</taxon>
        <taxon>Viridiplantae</taxon>
        <taxon>Streptophyta</taxon>
        <taxon>Embryophyta</taxon>
        <taxon>Tracheophyta</taxon>
        <taxon>Spermatophyta</taxon>
        <taxon>Magnoliopsida</taxon>
        <taxon>eudicotyledons</taxon>
        <taxon>Gunneridae</taxon>
        <taxon>Pentapetalae</taxon>
        <taxon>rosids</taxon>
        <taxon>fabids</taxon>
        <taxon>Malpighiales</taxon>
        <taxon>Euphorbiaceae</taxon>
        <taxon>Crotonoideae</taxon>
        <taxon>Manihoteae</taxon>
        <taxon>Manihot</taxon>
    </lineage>
</organism>
<evidence type="ECO:0000313" key="1">
    <source>
        <dbReference type="EMBL" id="KAG8642192.1"/>
    </source>
</evidence>
<protein>
    <submittedName>
        <fullName evidence="1">Uncharacterized protein</fullName>
    </submittedName>
</protein>
<accession>A0ACB7GPQ8</accession>
<name>A0ACB7GPQ8_MANES</name>